<protein>
    <submittedName>
        <fullName evidence="2">Uncharacterized protein</fullName>
    </submittedName>
</protein>
<keyword evidence="1" id="KW-0472">Membrane</keyword>
<evidence type="ECO:0000313" key="3">
    <source>
        <dbReference type="Proteomes" id="UP000176648"/>
    </source>
</evidence>
<feature type="transmembrane region" description="Helical" evidence="1">
    <location>
        <begin position="93"/>
        <end position="115"/>
    </location>
</feature>
<dbReference type="Proteomes" id="UP000176648">
    <property type="component" value="Unassembled WGS sequence"/>
</dbReference>
<reference evidence="2 3" key="1">
    <citation type="journal article" date="2016" name="Nat. Commun.">
        <title>Thousands of microbial genomes shed light on interconnected biogeochemical processes in an aquifer system.</title>
        <authorList>
            <person name="Anantharaman K."/>
            <person name="Brown C.T."/>
            <person name="Hug L.A."/>
            <person name="Sharon I."/>
            <person name="Castelle C.J."/>
            <person name="Probst A.J."/>
            <person name="Thomas B.C."/>
            <person name="Singh A."/>
            <person name="Wilkins M.J."/>
            <person name="Karaoz U."/>
            <person name="Brodie E.L."/>
            <person name="Williams K.H."/>
            <person name="Hubbard S.S."/>
            <person name="Banfield J.F."/>
        </authorList>
    </citation>
    <scope>NUCLEOTIDE SEQUENCE [LARGE SCALE GENOMIC DNA]</scope>
</reference>
<sequence length="116" mass="12976">MSYETIPKDYPIVCTEAEIVETIKKFQESIKSNSGVTPIVQRASAVIQLGQMELAARLSRKHSVITEKLKIAVTKFDKSSGIYSKKLIGLTRWLIALTVVMLIAIGIQIYFQIVFS</sequence>
<dbReference type="STRING" id="1798644.A2122_02940"/>
<name>A0A1G2C892_9BACT</name>
<keyword evidence="1" id="KW-0812">Transmembrane</keyword>
<organism evidence="2 3">
    <name type="scientific">Candidatus Liptonbacteria bacterium GWB1_49_6</name>
    <dbReference type="NCBI Taxonomy" id="1798644"/>
    <lineage>
        <taxon>Bacteria</taxon>
        <taxon>Candidatus Liptoniibacteriota</taxon>
    </lineage>
</organism>
<gene>
    <name evidence="2" type="ORF">A2122_02940</name>
</gene>
<dbReference type="EMBL" id="MHKU01000001">
    <property type="protein sequence ID" value="OGY97351.1"/>
    <property type="molecule type" value="Genomic_DNA"/>
</dbReference>
<dbReference type="AlphaFoldDB" id="A0A1G2C892"/>
<evidence type="ECO:0000313" key="2">
    <source>
        <dbReference type="EMBL" id="OGY97351.1"/>
    </source>
</evidence>
<comment type="caution">
    <text evidence="2">The sequence shown here is derived from an EMBL/GenBank/DDBJ whole genome shotgun (WGS) entry which is preliminary data.</text>
</comment>
<keyword evidence="1" id="KW-1133">Transmembrane helix</keyword>
<proteinExistence type="predicted"/>
<evidence type="ECO:0000256" key="1">
    <source>
        <dbReference type="SAM" id="Phobius"/>
    </source>
</evidence>
<accession>A0A1G2C892</accession>